<dbReference type="InterPro" id="IPR000048">
    <property type="entry name" value="IQ_motif_EF-hand-BS"/>
</dbReference>
<keyword evidence="5" id="KW-1185">Reference proteome</keyword>
<keyword evidence="1" id="KW-0433">Leucine-rich repeat</keyword>
<dbReference type="PANTHER" id="PTHR46652">
    <property type="entry name" value="LEUCINE-RICH REPEAT AND IQ DOMAIN-CONTAINING PROTEIN 1-RELATED"/>
    <property type="match status" value="1"/>
</dbReference>
<dbReference type="SMART" id="SM00015">
    <property type="entry name" value="IQ"/>
    <property type="match status" value="2"/>
</dbReference>
<dbReference type="InterPro" id="IPR003591">
    <property type="entry name" value="Leu-rich_rpt_typical-subtyp"/>
</dbReference>
<dbReference type="SUPFAM" id="SSF52058">
    <property type="entry name" value="L domain-like"/>
    <property type="match status" value="1"/>
</dbReference>
<proteinExistence type="predicted"/>
<dbReference type="InterPro" id="IPR025875">
    <property type="entry name" value="Leu-rich_rpt_4"/>
</dbReference>
<evidence type="ECO:0008006" key="6">
    <source>
        <dbReference type="Google" id="ProtNLM"/>
    </source>
</evidence>
<dbReference type="PROSITE" id="PS51450">
    <property type="entry name" value="LRR"/>
    <property type="match status" value="3"/>
</dbReference>
<dbReference type="SMART" id="SM00365">
    <property type="entry name" value="LRR_SD22"/>
    <property type="match status" value="7"/>
</dbReference>
<name>A0ABP0WKZ0_9BRYO</name>
<organism evidence="4 5">
    <name type="scientific">Sphagnum jensenii</name>
    <dbReference type="NCBI Taxonomy" id="128206"/>
    <lineage>
        <taxon>Eukaryota</taxon>
        <taxon>Viridiplantae</taxon>
        <taxon>Streptophyta</taxon>
        <taxon>Embryophyta</taxon>
        <taxon>Bryophyta</taxon>
        <taxon>Sphagnophytina</taxon>
        <taxon>Sphagnopsida</taxon>
        <taxon>Sphagnales</taxon>
        <taxon>Sphagnaceae</taxon>
        <taxon>Sphagnum</taxon>
    </lineage>
</organism>
<evidence type="ECO:0000313" key="5">
    <source>
        <dbReference type="Proteomes" id="UP001497444"/>
    </source>
</evidence>
<dbReference type="InterPro" id="IPR032675">
    <property type="entry name" value="LRR_dom_sf"/>
</dbReference>
<reference evidence="4" key="1">
    <citation type="submission" date="2024-02" db="EMBL/GenBank/DDBJ databases">
        <authorList>
            <consortium name="ELIXIR-Norway"/>
            <consortium name="Elixir Norway"/>
        </authorList>
    </citation>
    <scope>NUCLEOTIDE SEQUENCE</scope>
</reference>
<evidence type="ECO:0000256" key="2">
    <source>
        <dbReference type="ARBA" id="ARBA00022737"/>
    </source>
</evidence>
<dbReference type="SMART" id="SM00369">
    <property type="entry name" value="LRR_TYP"/>
    <property type="match status" value="7"/>
</dbReference>
<dbReference type="PANTHER" id="PTHR46652:SF7">
    <property type="entry name" value="LEUCINE-RICH REPEAT AND IQ DOMAIN-CONTAINING PROTEIN 1"/>
    <property type="match status" value="1"/>
</dbReference>
<accession>A0ABP0WKZ0</accession>
<feature type="compositionally biased region" description="Acidic residues" evidence="3">
    <location>
        <begin position="1087"/>
        <end position="1120"/>
    </location>
</feature>
<gene>
    <name evidence="4" type="ORF">CSSPJE1EN1_LOCUS11648</name>
</gene>
<evidence type="ECO:0000256" key="3">
    <source>
        <dbReference type="SAM" id="MobiDB-lite"/>
    </source>
</evidence>
<keyword evidence="2" id="KW-0677">Repeat</keyword>
<dbReference type="Pfam" id="PF00612">
    <property type="entry name" value="IQ"/>
    <property type="match status" value="2"/>
</dbReference>
<feature type="region of interest" description="Disordered" evidence="3">
    <location>
        <begin position="1086"/>
        <end position="1121"/>
    </location>
</feature>
<dbReference type="PROSITE" id="PS50096">
    <property type="entry name" value="IQ"/>
    <property type="match status" value="2"/>
</dbReference>
<dbReference type="Pfam" id="PF12799">
    <property type="entry name" value="LRR_4"/>
    <property type="match status" value="2"/>
</dbReference>
<evidence type="ECO:0000256" key="1">
    <source>
        <dbReference type="ARBA" id="ARBA00022614"/>
    </source>
</evidence>
<dbReference type="Proteomes" id="UP001497444">
    <property type="component" value="Chromosome 18"/>
</dbReference>
<dbReference type="Gene3D" id="3.80.10.10">
    <property type="entry name" value="Ribonuclease Inhibitor"/>
    <property type="match status" value="3"/>
</dbReference>
<dbReference type="InterPro" id="IPR001611">
    <property type="entry name" value="Leu-rich_rpt"/>
</dbReference>
<feature type="region of interest" description="Disordered" evidence="3">
    <location>
        <begin position="262"/>
        <end position="291"/>
    </location>
</feature>
<evidence type="ECO:0000313" key="4">
    <source>
        <dbReference type="EMBL" id="CAK9266170.1"/>
    </source>
</evidence>
<dbReference type="InterPro" id="IPR050836">
    <property type="entry name" value="SDS22/Internalin_LRR"/>
</dbReference>
<dbReference type="EMBL" id="OZ020113">
    <property type="protein sequence ID" value="CAK9266170.1"/>
    <property type="molecule type" value="Genomic_DNA"/>
</dbReference>
<protein>
    <recommendedName>
        <fullName evidence="6">Leucine-rich repeat and IQ domain-containing protein 1</fullName>
    </recommendedName>
</protein>
<sequence>MDEEEMDSDLLLGALEATKHGGMSGGMRMLLERWKVQEEKLQAFEESLKEVNNFGIPTNISERIDRSVLPHPDHVAIAPITLTNIQRTYCDRDEVSNGLTHNASGKISAADKKLGFESPELEVSLDPHDDPEEESLEEFEKRIWEGLFKEQDFMLQQDAAGHEGGRAQEACYVQTPKGCDLGVERASYESEKLEPDKQLGVFSETEHKFTARMSSSQDLDRSLAPRFHIAGTFGRKLADQTILTGRKLEGKLWGKLWEEWGGATTPETTKDGPPSPIYPEEEQQLKHEREAESCQAPMLDDSLHGCEFQKISAACSEDKLLVKPHGDRMLADNFACKKKKKNFIEDRNNHMVLRPLCGSQNLNLTDSNLRGEEKVDCDDNINCRSFSCKLSIKSQIANLVCKPEEYSEDDFASRNLTRLRVCPGAPGLTTPFHSGHNKFQVDTDFMEELQIGDDDDTVSDQRTFVEDDDNLSLLTRQRAKLFEDFMAAETERMKKRERDQVLKNEEVVRCSVLAAKAQEHLYNQLQIEHQEKLAALDQEQQIKAELYEKQQKMEEIHLQLESSSIALKELTNSWKHLEEEMVKLIQYWREQMKNTAAQKIAQAFRKHKCRVIKKCCTVIQGMVRGFLARRKVQKLKGQKCKVSIRIALKEKCKLAVIGDLKSAAKSGNIEEYKACLEEAKTLGGMDEETNLIEETWNATRAGVNDWLVQITEGWEAGRQEIVTKIKEAKRLGLNTVAVAAETMVAAREKDLMERLKTIVHIGSQDAFNRCLLKARRFGMEEDVVVMSRQAFQQRRARVQKQLQEITTIREAPKKQEEGGEEEENKYNYRALLAEGHSLCLDAEVAHAKTYVKNQVLQYVAKIWRLAQKFMSYYVNNNDDGGGRGGGDELCCRRLEENREWNSIKAEGGAKFGLRTQAFDALKLSISRSVALDNTKLERAIISMLFKCDDELGNPVKQVGNEREEEAFAQQVLVDAPRCFTLCTPPLQRLQDISSSCLISDQAFVLSDDTTIAVDSPSLLLPLQWISHNYQVLEFLRTKWQQDFRGLGSLQAVTCISNKKSIDVVVHCGAGLCDSRKQFELSDRITDLESEEEEEEEDGDEQQEDLEEDDADDDDDEEEEVWESHEQVMQVGENACSVDRELSRELLVQMGNCTRDQAALCHMLTLDLTQKGLTSLGDRSFSCWCPRIHALILDKNSLTTLENAFHGCQEFLEHISAKDNFLTDFAGLETLHNLQVLSLEGNAISQILACTKEPCWDDDHDNDANHRLLFLHRRRGLQFESLQCSRCVDNVGRLLLQPWWPNLKNLSLGRNRVTEIFNLGFVCPNLEILDLSANQLVSLGGDAKGSGLTNLRNLRVLDVGQNRLKGRSLWEALNHCPLLVSLVASRNRLTELPTHSGNALLQELWLNGNSIRYFSCKAWLPNLQRLYLQDNNIDTLVPTWGCPSLEVLDLSFNNISDQSQLSHLACLHRLRSLQINDNPISAQEGHFDKVLEAVPWLIEFDNEPVKETCRNKAFKSVLAKVMGVVGVQFLQEKAARGENPFRNLANPQEVRRQWFPDCSETNDLNPRATTKHHASCESRNDIVDGHCWNDRSIKEETSVLRAQIMEATRMALTSPTTLRAQLLSEEEQKNFFSCPDWGAQVEQHWSFLAFQEMCEGHRKKLLLSIRDKNSRKFTTVAPTLQQVVTGPVINHQIVREPDHLKKDRGGSGNMDWGILDHLQYQECKYKDVYLRNNDYQMEVELHEKRVTVLQALARGFLARLKCKCLRLDLETEKTMKDIHFQEQLKKEKAMLKIQASRREVTVICFLFCP</sequence>